<dbReference type="Proteomes" id="UP000092631">
    <property type="component" value="Chromosome"/>
</dbReference>
<dbReference type="PANTHER" id="PTHR42852:SF6">
    <property type="entry name" value="THIOL:DISULFIDE INTERCHANGE PROTEIN DSBE"/>
    <property type="match status" value="1"/>
</dbReference>
<dbReference type="PANTHER" id="PTHR42852">
    <property type="entry name" value="THIOL:DISULFIDE INTERCHANGE PROTEIN DSBE"/>
    <property type="match status" value="1"/>
</dbReference>
<dbReference type="RefSeq" id="WP_084081146.1">
    <property type="nucleotide sequence ID" value="NZ_CAPUCN010000007.1"/>
</dbReference>
<dbReference type="PROSITE" id="PS00194">
    <property type="entry name" value="THIOREDOXIN_1"/>
    <property type="match status" value="1"/>
</dbReference>
<organism evidence="6 7">
    <name type="scientific">Bacteroides caecimuris</name>
    <dbReference type="NCBI Taxonomy" id="1796613"/>
    <lineage>
        <taxon>Bacteria</taxon>
        <taxon>Pseudomonadati</taxon>
        <taxon>Bacteroidota</taxon>
        <taxon>Bacteroidia</taxon>
        <taxon>Bacteroidales</taxon>
        <taxon>Bacteroidaceae</taxon>
        <taxon>Bacteroides</taxon>
    </lineage>
</organism>
<dbReference type="EMBL" id="CP015401">
    <property type="protein sequence ID" value="ANU58135.2"/>
    <property type="molecule type" value="Genomic_DNA"/>
</dbReference>
<keyword evidence="4" id="KW-0676">Redox-active center</keyword>
<dbReference type="AlphaFoldDB" id="A0A1C7H0I9"/>
<gene>
    <name evidence="6" type="ORF">A4V03_11630</name>
</gene>
<evidence type="ECO:0000313" key="7">
    <source>
        <dbReference type="Proteomes" id="UP000092631"/>
    </source>
</evidence>
<dbReference type="Pfam" id="PF14289">
    <property type="entry name" value="DUF4369"/>
    <property type="match status" value="1"/>
</dbReference>
<proteinExistence type="predicted"/>
<dbReference type="OrthoDB" id="1069091at2"/>
<dbReference type="Pfam" id="PF13905">
    <property type="entry name" value="Thioredoxin_8"/>
    <property type="match status" value="1"/>
</dbReference>
<dbReference type="SUPFAM" id="SSF52833">
    <property type="entry name" value="Thioredoxin-like"/>
    <property type="match status" value="1"/>
</dbReference>
<dbReference type="InterPro" id="IPR025380">
    <property type="entry name" value="DUF4369"/>
</dbReference>
<keyword evidence="2" id="KW-0201">Cytochrome c-type biogenesis</keyword>
<dbReference type="KEGG" id="bcae:A4V03_11630"/>
<evidence type="ECO:0000256" key="1">
    <source>
        <dbReference type="ARBA" id="ARBA00004196"/>
    </source>
</evidence>
<keyword evidence="3" id="KW-1015">Disulfide bond</keyword>
<dbReference type="CDD" id="cd02966">
    <property type="entry name" value="TlpA_like_family"/>
    <property type="match status" value="1"/>
</dbReference>
<protein>
    <recommendedName>
        <fullName evidence="5">Thioredoxin domain-containing protein</fullName>
    </recommendedName>
</protein>
<dbReference type="GO" id="GO:0030313">
    <property type="term" value="C:cell envelope"/>
    <property type="evidence" value="ECO:0007669"/>
    <property type="project" value="UniProtKB-SubCell"/>
</dbReference>
<dbReference type="InterPro" id="IPR050553">
    <property type="entry name" value="Thioredoxin_ResA/DsbE_sf"/>
</dbReference>
<evidence type="ECO:0000259" key="5">
    <source>
        <dbReference type="PROSITE" id="PS51352"/>
    </source>
</evidence>
<dbReference type="InterPro" id="IPR012336">
    <property type="entry name" value="Thioredoxin-like_fold"/>
</dbReference>
<dbReference type="InterPro" id="IPR013766">
    <property type="entry name" value="Thioredoxin_domain"/>
</dbReference>
<feature type="domain" description="Thioredoxin" evidence="5">
    <location>
        <begin position="286"/>
        <end position="431"/>
    </location>
</feature>
<evidence type="ECO:0000256" key="3">
    <source>
        <dbReference type="ARBA" id="ARBA00023157"/>
    </source>
</evidence>
<dbReference type="Gene3D" id="3.40.30.10">
    <property type="entry name" value="Glutaredoxin"/>
    <property type="match status" value="1"/>
</dbReference>
<comment type="subcellular location">
    <subcellularLocation>
        <location evidence="1">Cell envelope</location>
    </subcellularLocation>
</comment>
<dbReference type="GO" id="GO:0017004">
    <property type="term" value="P:cytochrome complex assembly"/>
    <property type="evidence" value="ECO:0007669"/>
    <property type="project" value="UniProtKB-KW"/>
</dbReference>
<dbReference type="PROSITE" id="PS51352">
    <property type="entry name" value="THIOREDOXIN_2"/>
    <property type="match status" value="1"/>
</dbReference>
<evidence type="ECO:0000256" key="4">
    <source>
        <dbReference type="ARBA" id="ARBA00023284"/>
    </source>
</evidence>
<keyword evidence="7" id="KW-1185">Reference proteome</keyword>
<accession>A0A1C7H0I9</accession>
<evidence type="ECO:0000256" key="2">
    <source>
        <dbReference type="ARBA" id="ARBA00022748"/>
    </source>
</evidence>
<name>A0A1C7H0I9_9BACE</name>
<dbReference type="GeneID" id="82187795"/>
<reference evidence="7" key="1">
    <citation type="submission" date="2016-04" db="EMBL/GenBank/DDBJ databases">
        <title>Complete Genome Sequences of Twelve Strains of a Stable Defined Moderately Diverse Mouse Microbiota 2 (sDMDMm2).</title>
        <authorList>
            <person name="Uchimura Y."/>
            <person name="Wyss M."/>
            <person name="Brugiroux S."/>
            <person name="Limenitakis J.P."/>
            <person name="Stecher B."/>
            <person name="McCoy K.D."/>
            <person name="Macpherson A.J."/>
        </authorList>
    </citation>
    <scope>NUCLEOTIDE SEQUENCE [LARGE SCALE GENOMIC DNA]</scope>
    <source>
        <strain evidence="7">I48</strain>
    </source>
</reference>
<sequence length="431" mass="49387">MKNVIYLFLIILFSPISVKGQEMLSPDSTICFIDSKEADYQFTAKKMGDGEINGTGEVISVRNAIMRYGEIARNGIWTFWTINKPEEAPLQPDEYIIHGTINPAYNGELAMLFTFKSTDWEKIQHVDTVMVADGKFSFRGKVNDYNPSILAVGNYPKPTRSVELFLDAGNIQVSLDSLSAVGTPLNDALTQFQRTTKRFTNDILQVKSDSLRRMFGMSRRAMYKEFVKQNIHNGIGRMYCYGWNYSLPDFEELYGLADDTLKNTPWMLAVVEEHKRDQERMNKLSQMSGETFKNHIFETLSKKRKELKNYVGKSKLLVVDVWASWCGPCKREIPHLKKVYDDYKDKGLSIVSVSIDDSDKKWKEAVDKFEMPWEQLRTSSNEEMKSFMGDYLIGGIPHMIIIDKEGIIVYAGSALRAEKGQLQNLLNEKLK</sequence>
<dbReference type="InterPro" id="IPR036249">
    <property type="entry name" value="Thioredoxin-like_sf"/>
</dbReference>
<dbReference type="InterPro" id="IPR017937">
    <property type="entry name" value="Thioredoxin_CS"/>
</dbReference>
<evidence type="ECO:0000313" key="6">
    <source>
        <dbReference type="EMBL" id="ANU58135.2"/>
    </source>
</evidence>